<gene>
    <name evidence="1" type="ORF">PHMEG_00022321</name>
</gene>
<proteinExistence type="predicted"/>
<dbReference type="AlphaFoldDB" id="A0A225VJH1"/>
<evidence type="ECO:0000313" key="2">
    <source>
        <dbReference type="Proteomes" id="UP000198211"/>
    </source>
</evidence>
<protein>
    <submittedName>
        <fullName evidence="1">Uncharacterized protein</fullName>
    </submittedName>
</protein>
<dbReference type="Proteomes" id="UP000198211">
    <property type="component" value="Unassembled WGS sequence"/>
</dbReference>
<comment type="caution">
    <text evidence="1">The sequence shown here is derived from an EMBL/GenBank/DDBJ whole genome shotgun (WGS) entry which is preliminary data.</text>
</comment>
<accession>A0A225VJH1</accession>
<reference evidence="2" key="1">
    <citation type="submission" date="2017-03" db="EMBL/GenBank/DDBJ databases">
        <title>Phytopthora megakarya and P. palmivora, two closely related causual agents of cacao black pod achieved similar genome size and gene model numbers by different mechanisms.</title>
        <authorList>
            <person name="Ali S."/>
            <person name="Shao J."/>
            <person name="Larry D.J."/>
            <person name="Kronmiller B."/>
            <person name="Shen D."/>
            <person name="Strem M.D."/>
            <person name="Melnick R.L."/>
            <person name="Guiltinan M.J."/>
            <person name="Tyler B.M."/>
            <person name="Meinhardt L.W."/>
            <person name="Bailey B.A."/>
        </authorList>
    </citation>
    <scope>NUCLEOTIDE SEQUENCE [LARGE SCALE GENOMIC DNA]</scope>
    <source>
        <strain evidence="2">zdho120</strain>
    </source>
</reference>
<organism evidence="1 2">
    <name type="scientific">Phytophthora megakarya</name>
    <dbReference type="NCBI Taxonomy" id="4795"/>
    <lineage>
        <taxon>Eukaryota</taxon>
        <taxon>Sar</taxon>
        <taxon>Stramenopiles</taxon>
        <taxon>Oomycota</taxon>
        <taxon>Peronosporomycetes</taxon>
        <taxon>Peronosporales</taxon>
        <taxon>Peronosporaceae</taxon>
        <taxon>Phytophthora</taxon>
    </lineage>
</organism>
<sequence>MARRDSIRFGSWPTPCSLMIFPHHFISVRKTLHFFGFSLKPNSSSFVRMASMTSSGSVA</sequence>
<keyword evidence="2" id="KW-1185">Reference proteome</keyword>
<dbReference type="EMBL" id="NBNE01004366">
    <property type="protein sequence ID" value="OWZ05563.1"/>
    <property type="molecule type" value="Genomic_DNA"/>
</dbReference>
<name>A0A225VJH1_9STRA</name>
<evidence type="ECO:0000313" key="1">
    <source>
        <dbReference type="EMBL" id="OWZ05563.1"/>
    </source>
</evidence>